<comment type="caution">
    <text evidence="1">The sequence shown here is derived from an EMBL/GenBank/DDBJ whole genome shotgun (WGS) entry which is preliminary data.</text>
</comment>
<name>A0A3N0DZ67_9ACTN</name>
<evidence type="ECO:0000313" key="1">
    <source>
        <dbReference type="EMBL" id="RNL80905.1"/>
    </source>
</evidence>
<keyword evidence="2" id="KW-1185">Reference proteome</keyword>
<protein>
    <recommendedName>
        <fullName evidence="3">DKNYY family protein</fullName>
    </recommendedName>
</protein>
<evidence type="ECO:0000313" key="2">
    <source>
        <dbReference type="Proteomes" id="UP000277094"/>
    </source>
</evidence>
<reference evidence="1 2" key="1">
    <citation type="submission" date="2018-11" db="EMBL/GenBank/DDBJ databases">
        <authorList>
            <person name="Li F."/>
        </authorList>
    </citation>
    <scope>NUCLEOTIDE SEQUENCE [LARGE SCALE GENOMIC DNA]</scope>
    <source>
        <strain evidence="1 2">KIS18-7</strain>
    </source>
</reference>
<dbReference type="EMBL" id="RJSG01000001">
    <property type="protein sequence ID" value="RNL80905.1"/>
    <property type="molecule type" value="Genomic_DNA"/>
</dbReference>
<dbReference type="Pfam" id="PF13644">
    <property type="entry name" value="DKNYY"/>
    <property type="match status" value="1"/>
</dbReference>
<dbReference type="PROSITE" id="PS51257">
    <property type="entry name" value="PROKAR_LIPOPROTEIN"/>
    <property type="match status" value="1"/>
</dbReference>
<dbReference type="OrthoDB" id="183406at2"/>
<dbReference type="AlphaFoldDB" id="A0A3N0DZ67"/>
<accession>A0A3N0DZ67</accession>
<dbReference type="InterPro" id="IPR027375">
    <property type="entry name" value="DKNYY"/>
</dbReference>
<gene>
    <name evidence="1" type="ORF">EFL95_00505</name>
</gene>
<organism evidence="1 2">
    <name type="scientific">Nocardioides marmorisolisilvae</name>
    <dbReference type="NCBI Taxonomy" id="1542737"/>
    <lineage>
        <taxon>Bacteria</taxon>
        <taxon>Bacillati</taxon>
        <taxon>Actinomycetota</taxon>
        <taxon>Actinomycetes</taxon>
        <taxon>Propionibacteriales</taxon>
        <taxon>Nocardioidaceae</taxon>
        <taxon>Nocardioides</taxon>
    </lineage>
</organism>
<sequence>MTVVRSLRVPLALALLVVLVGCGGAPSSLFHSAGYYVRGDTVYYLDAFPGEASKLPQADAKTFTILDTTYAKDKNAVYLDGVVLPDADPGSFGLLEVSGYSKDATHVFMRDRVLSEDPDHFTFLNGDGGVTKDSAHVYWSDGTVLSDDPQHFAILSQDGFYLFAKDGENVFVNGTAIKDADPGTFKVERGAYGKDSEGVFYFTGPVHGADSSTFKVLDGPYARDDAHAYWMGKVVPGADPATFVVLNADFECTADSAHAFYRDVLIKGFDPSTIPSGATVTNCSETSVSFS</sequence>
<evidence type="ECO:0008006" key="3">
    <source>
        <dbReference type="Google" id="ProtNLM"/>
    </source>
</evidence>
<dbReference type="Proteomes" id="UP000277094">
    <property type="component" value="Unassembled WGS sequence"/>
</dbReference>
<proteinExistence type="predicted"/>